<dbReference type="AlphaFoldDB" id="A0A1N6WK37"/>
<proteinExistence type="predicted"/>
<organism evidence="3 4">
    <name type="scientific">Aquipseudomonas alcaligenes</name>
    <name type="common">Pseudomonas alcaligenes</name>
    <dbReference type="NCBI Taxonomy" id="43263"/>
    <lineage>
        <taxon>Bacteria</taxon>
        <taxon>Pseudomonadati</taxon>
        <taxon>Pseudomonadota</taxon>
        <taxon>Gammaproteobacteria</taxon>
        <taxon>Pseudomonadales</taxon>
        <taxon>Pseudomonadaceae</taxon>
        <taxon>Aquipseudomonas</taxon>
    </lineage>
</organism>
<keyword evidence="3" id="KW-0413">Isomerase</keyword>
<evidence type="ECO:0000313" key="3">
    <source>
        <dbReference type="EMBL" id="SIQ90477.1"/>
    </source>
</evidence>
<gene>
    <name evidence="3" type="ORF">SAMN05878282_11026</name>
</gene>
<dbReference type="Proteomes" id="UP000185841">
    <property type="component" value="Unassembled WGS sequence"/>
</dbReference>
<sequence length="176" mass="19772">MLAWKKGLICLLLLCVGGPAAADWRTDLPQARLLGAGEFTWFGFSVYSARLFGEQTEKVFERPFALELTYKRNITRDALVDTSVDEIRRQGSTVDERTLARWAEEMRQSFVDVQSGQRITGVYLPGKGCRFYVDGRLQREIADPAFARAFFSIWLGAGTRSPELREALLGLNATDA</sequence>
<reference evidence="3 4" key="1">
    <citation type="submission" date="2017-01" db="EMBL/GenBank/DDBJ databases">
        <authorList>
            <person name="Mah S.A."/>
            <person name="Swanson W.J."/>
            <person name="Moy G.W."/>
            <person name="Vacquier V.D."/>
        </authorList>
    </citation>
    <scope>NUCLEOTIDE SEQUENCE [LARGE SCALE GENOMIC DNA]</scope>
    <source>
        <strain evidence="3 4">RU36E</strain>
    </source>
</reference>
<evidence type="ECO:0000259" key="2">
    <source>
        <dbReference type="Pfam" id="PF16036"/>
    </source>
</evidence>
<dbReference type="InterPro" id="IPR016087">
    <property type="entry name" value="Chalcone_isomerase"/>
</dbReference>
<keyword evidence="1" id="KW-0732">Signal</keyword>
<protein>
    <submittedName>
        <fullName evidence="3">Chalcone isomerase-like</fullName>
    </submittedName>
</protein>
<dbReference type="EMBL" id="FTMP01000010">
    <property type="protein sequence ID" value="SIQ90477.1"/>
    <property type="molecule type" value="Genomic_DNA"/>
</dbReference>
<evidence type="ECO:0000313" key="4">
    <source>
        <dbReference type="Proteomes" id="UP000185841"/>
    </source>
</evidence>
<evidence type="ECO:0000256" key="1">
    <source>
        <dbReference type="SAM" id="SignalP"/>
    </source>
</evidence>
<dbReference type="GO" id="GO:0016853">
    <property type="term" value="F:isomerase activity"/>
    <property type="evidence" value="ECO:0007669"/>
    <property type="project" value="UniProtKB-KW"/>
</dbReference>
<dbReference type="Gene3D" id="3.50.70.10">
    <property type="match status" value="1"/>
</dbReference>
<dbReference type="InterPro" id="IPR016088">
    <property type="entry name" value="Chalcone_isomerase_3-sand"/>
</dbReference>
<dbReference type="RefSeq" id="WP_076428735.1">
    <property type="nucleotide sequence ID" value="NZ_FTMP01000010.1"/>
</dbReference>
<feature type="domain" description="Chalcone isomerase" evidence="2">
    <location>
        <begin position="33"/>
        <end position="170"/>
    </location>
</feature>
<feature type="signal peptide" evidence="1">
    <location>
        <begin position="1"/>
        <end position="22"/>
    </location>
</feature>
<name>A0A1N6WK37_AQUAC</name>
<dbReference type="Pfam" id="PF16036">
    <property type="entry name" value="Chalcone_3"/>
    <property type="match status" value="1"/>
</dbReference>
<feature type="chain" id="PRO_5012771713" evidence="1">
    <location>
        <begin position="23"/>
        <end position="176"/>
    </location>
</feature>
<accession>A0A1N6WK37</accession>